<dbReference type="EMBL" id="PDUG01000004">
    <property type="protein sequence ID" value="PIC33333.1"/>
    <property type="molecule type" value="Genomic_DNA"/>
</dbReference>
<accession>A0A2G5U1K6</accession>
<gene>
    <name evidence="1" type="primary">Cnig_chr_IV.g13353</name>
    <name evidence="1" type="ORF">B9Z55_013353</name>
</gene>
<protein>
    <submittedName>
        <fullName evidence="1">Uncharacterized protein</fullName>
    </submittedName>
</protein>
<reference evidence="2" key="1">
    <citation type="submission" date="2017-10" db="EMBL/GenBank/DDBJ databases">
        <title>Rapid genome shrinkage in a self-fertile nematode reveals novel sperm competition proteins.</title>
        <authorList>
            <person name="Yin D."/>
            <person name="Schwarz E.M."/>
            <person name="Thomas C.G."/>
            <person name="Felde R.L."/>
            <person name="Korf I.F."/>
            <person name="Cutter A.D."/>
            <person name="Schartner C.M."/>
            <person name="Ralston E.J."/>
            <person name="Meyer B.J."/>
            <person name="Haag E.S."/>
        </authorList>
    </citation>
    <scope>NUCLEOTIDE SEQUENCE [LARGE SCALE GENOMIC DNA]</scope>
    <source>
        <strain evidence="2">JU1422</strain>
    </source>
</reference>
<dbReference type="Proteomes" id="UP000230233">
    <property type="component" value="Chromosome IV"/>
</dbReference>
<organism evidence="1 2">
    <name type="scientific">Caenorhabditis nigoni</name>
    <dbReference type="NCBI Taxonomy" id="1611254"/>
    <lineage>
        <taxon>Eukaryota</taxon>
        <taxon>Metazoa</taxon>
        <taxon>Ecdysozoa</taxon>
        <taxon>Nematoda</taxon>
        <taxon>Chromadorea</taxon>
        <taxon>Rhabditida</taxon>
        <taxon>Rhabditina</taxon>
        <taxon>Rhabditomorpha</taxon>
        <taxon>Rhabditoidea</taxon>
        <taxon>Rhabditidae</taxon>
        <taxon>Peloderinae</taxon>
        <taxon>Caenorhabditis</taxon>
    </lineage>
</organism>
<dbReference type="AlphaFoldDB" id="A0A2G5U1K6"/>
<keyword evidence="2" id="KW-1185">Reference proteome</keyword>
<sequence>MFQELLGLDNDKDLQDLGLWVSELERTNPSSCSDSESAYSRKDGMVQFSGLQRFRFSECEVKGSSWLRGFGDFNDDGWTTSQDFRLWDFGVRGAPWTGRFNMLTGRHGQHFVILKLEKDFQNFREQSTLGTTSIVLRICRVGGHGVQEDVNVVWMSELSLNSILFFMIFFVFDFFERAYSQSLAGGWFSRVSSVQQVRDFMDNMDLQDLKI</sequence>
<comment type="caution">
    <text evidence="1">The sequence shown here is derived from an EMBL/GenBank/DDBJ whole genome shotgun (WGS) entry which is preliminary data.</text>
</comment>
<evidence type="ECO:0000313" key="2">
    <source>
        <dbReference type="Proteomes" id="UP000230233"/>
    </source>
</evidence>
<evidence type="ECO:0000313" key="1">
    <source>
        <dbReference type="EMBL" id="PIC33333.1"/>
    </source>
</evidence>
<dbReference type="OrthoDB" id="10625385at2759"/>
<proteinExistence type="predicted"/>
<name>A0A2G5U1K6_9PELO</name>